<keyword evidence="11" id="KW-1185">Reference proteome</keyword>
<keyword evidence="4" id="KW-0677">Repeat</keyword>
<dbReference type="InterPro" id="IPR036179">
    <property type="entry name" value="Ig-like_dom_sf"/>
</dbReference>
<dbReference type="AlphaFoldDB" id="A0A5J4NX35"/>
<accession>A0A5J4NX35</accession>
<gene>
    <name evidence="10" type="ORF">DEA37_0013773</name>
</gene>
<dbReference type="InterPro" id="IPR003598">
    <property type="entry name" value="Ig_sub2"/>
</dbReference>
<dbReference type="GO" id="GO:0098632">
    <property type="term" value="F:cell-cell adhesion mediator activity"/>
    <property type="evidence" value="ECO:0007669"/>
    <property type="project" value="TreeGrafter"/>
</dbReference>
<sequence length="194" mass="20840">VSGVAVSEAHFGQTIRAPRGSVLRVANTLPNYNGATITCTATNALGRAEASAKLVVYADEADIVSPYLTSHVSHSFLQTFIAAPPGFPGFLNSFSVIVAKKNTAVELECRTSGDPPPQISWYKNSVPVDLTDQRFKKLDDGNLKISNLIEDDEGKYECAATNQKGTRLSSGDNLLVRGESGSIRNLSLYQMFGL</sequence>
<keyword evidence="6" id="KW-1015">Disulfide bond</keyword>
<feature type="non-terminal residue" evidence="10">
    <location>
        <position position="1"/>
    </location>
</feature>
<dbReference type="GO" id="GO:0030424">
    <property type="term" value="C:axon"/>
    <property type="evidence" value="ECO:0007669"/>
    <property type="project" value="TreeGrafter"/>
</dbReference>
<organism evidence="10 11">
    <name type="scientific">Paragonimus westermani</name>
    <dbReference type="NCBI Taxonomy" id="34504"/>
    <lineage>
        <taxon>Eukaryota</taxon>
        <taxon>Metazoa</taxon>
        <taxon>Spiralia</taxon>
        <taxon>Lophotrochozoa</taxon>
        <taxon>Platyhelminthes</taxon>
        <taxon>Trematoda</taxon>
        <taxon>Digenea</taxon>
        <taxon>Plagiorchiida</taxon>
        <taxon>Troglotremata</taxon>
        <taxon>Troglotrematidae</taxon>
        <taxon>Paragonimus</taxon>
    </lineage>
</organism>
<evidence type="ECO:0000259" key="9">
    <source>
        <dbReference type="PROSITE" id="PS50835"/>
    </source>
</evidence>
<dbReference type="InterPro" id="IPR013783">
    <property type="entry name" value="Ig-like_fold"/>
</dbReference>
<dbReference type="PROSITE" id="PS50835">
    <property type="entry name" value="IG_LIKE"/>
    <property type="match status" value="1"/>
</dbReference>
<keyword evidence="3" id="KW-0732">Signal</keyword>
<dbReference type="Proteomes" id="UP000324629">
    <property type="component" value="Unassembled WGS sequence"/>
</dbReference>
<dbReference type="SMART" id="SM00409">
    <property type="entry name" value="IG"/>
    <property type="match status" value="1"/>
</dbReference>
<dbReference type="FunFam" id="2.60.40.10:FF:000273">
    <property type="entry name" value="contactin-3 isoform X1"/>
    <property type="match status" value="1"/>
</dbReference>
<proteinExistence type="predicted"/>
<dbReference type="Pfam" id="PF07679">
    <property type="entry name" value="I-set"/>
    <property type="match status" value="1"/>
</dbReference>
<evidence type="ECO:0000256" key="8">
    <source>
        <dbReference type="ARBA" id="ARBA00023319"/>
    </source>
</evidence>
<keyword evidence="5" id="KW-0472">Membrane</keyword>
<evidence type="ECO:0000256" key="6">
    <source>
        <dbReference type="ARBA" id="ARBA00023157"/>
    </source>
</evidence>
<dbReference type="EMBL" id="QNGE01000533">
    <property type="protein sequence ID" value="KAA3680109.1"/>
    <property type="molecule type" value="Genomic_DNA"/>
</dbReference>
<dbReference type="SUPFAM" id="SSF48726">
    <property type="entry name" value="Immunoglobulin"/>
    <property type="match status" value="1"/>
</dbReference>
<name>A0A5J4NX35_9TREM</name>
<feature type="domain" description="Ig-like" evidence="9">
    <location>
        <begin position="88"/>
        <end position="169"/>
    </location>
</feature>
<evidence type="ECO:0000256" key="5">
    <source>
        <dbReference type="ARBA" id="ARBA00023136"/>
    </source>
</evidence>
<keyword evidence="8" id="KW-0393">Immunoglobulin domain</keyword>
<dbReference type="GO" id="GO:0007156">
    <property type="term" value="P:homophilic cell adhesion via plasma membrane adhesion molecules"/>
    <property type="evidence" value="ECO:0007669"/>
    <property type="project" value="TreeGrafter"/>
</dbReference>
<dbReference type="GO" id="GO:0070593">
    <property type="term" value="P:dendrite self-avoidance"/>
    <property type="evidence" value="ECO:0007669"/>
    <property type="project" value="TreeGrafter"/>
</dbReference>
<comment type="subcellular location">
    <subcellularLocation>
        <location evidence="1">Cell membrane</location>
    </subcellularLocation>
</comment>
<dbReference type="PANTHER" id="PTHR10075:SF103">
    <property type="entry name" value="ROUNDABOUT HOMOLOG 4"/>
    <property type="match status" value="1"/>
</dbReference>
<keyword evidence="7" id="KW-0325">Glycoprotein</keyword>
<dbReference type="InterPro" id="IPR013098">
    <property type="entry name" value="Ig_I-set"/>
</dbReference>
<evidence type="ECO:0000313" key="10">
    <source>
        <dbReference type="EMBL" id="KAA3680109.1"/>
    </source>
</evidence>
<evidence type="ECO:0000256" key="4">
    <source>
        <dbReference type="ARBA" id="ARBA00022737"/>
    </source>
</evidence>
<dbReference type="InterPro" id="IPR007110">
    <property type="entry name" value="Ig-like_dom"/>
</dbReference>
<evidence type="ECO:0000313" key="11">
    <source>
        <dbReference type="Proteomes" id="UP000324629"/>
    </source>
</evidence>
<evidence type="ECO:0000256" key="2">
    <source>
        <dbReference type="ARBA" id="ARBA00022475"/>
    </source>
</evidence>
<dbReference type="Gene3D" id="2.60.40.10">
    <property type="entry name" value="Immunoglobulins"/>
    <property type="match status" value="1"/>
</dbReference>
<reference evidence="10 11" key="1">
    <citation type="journal article" date="2019" name="Gigascience">
        <title>Whole-genome sequence of the oriental lung fluke Paragonimus westermani.</title>
        <authorList>
            <person name="Oey H."/>
            <person name="Zakrzewski M."/>
            <person name="Narain K."/>
            <person name="Devi K.R."/>
            <person name="Agatsuma T."/>
            <person name="Nawaratna S."/>
            <person name="Gobert G.N."/>
            <person name="Jones M.K."/>
            <person name="Ragan M.A."/>
            <person name="McManus D.P."/>
            <person name="Krause L."/>
        </authorList>
    </citation>
    <scope>NUCLEOTIDE SEQUENCE [LARGE SCALE GENOMIC DNA]</scope>
    <source>
        <strain evidence="10 11">IND2009</strain>
    </source>
</reference>
<evidence type="ECO:0000256" key="7">
    <source>
        <dbReference type="ARBA" id="ARBA00023180"/>
    </source>
</evidence>
<dbReference type="GO" id="GO:0007411">
    <property type="term" value="P:axon guidance"/>
    <property type="evidence" value="ECO:0007669"/>
    <property type="project" value="TreeGrafter"/>
</dbReference>
<evidence type="ECO:0000256" key="3">
    <source>
        <dbReference type="ARBA" id="ARBA00022729"/>
    </source>
</evidence>
<evidence type="ECO:0000256" key="1">
    <source>
        <dbReference type="ARBA" id="ARBA00004236"/>
    </source>
</evidence>
<protein>
    <recommendedName>
        <fullName evidence="9">Ig-like domain-containing protein</fullName>
    </recommendedName>
</protein>
<dbReference type="SMART" id="SM00408">
    <property type="entry name" value="IGc2"/>
    <property type="match status" value="1"/>
</dbReference>
<dbReference type="InterPro" id="IPR003599">
    <property type="entry name" value="Ig_sub"/>
</dbReference>
<dbReference type="PANTHER" id="PTHR10075">
    <property type="entry name" value="BASIGIN RELATED"/>
    <property type="match status" value="1"/>
</dbReference>
<dbReference type="GO" id="GO:0005886">
    <property type="term" value="C:plasma membrane"/>
    <property type="evidence" value="ECO:0007669"/>
    <property type="project" value="UniProtKB-SubCell"/>
</dbReference>
<keyword evidence="2" id="KW-1003">Cell membrane</keyword>
<comment type="caution">
    <text evidence="10">The sequence shown here is derived from an EMBL/GenBank/DDBJ whole genome shotgun (WGS) entry which is preliminary data.</text>
</comment>